<proteinExistence type="predicted"/>
<evidence type="ECO:0000313" key="2">
    <source>
        <dbReference type="Proteomes" id="UP001148629"/>
    </source>
</evidence>
<evidence type="ECO:0000313" key="1">
    <source>
        <dbReference type="EMBL" id="KAJ3527868.1"/>
    </source>
</evidence>
<dbReference type="Proteomes" id="UP001148629">
    <property type="component" value="Unassembled WGS sequence"/>
</dbReference>
<sequence>MSRRPGPLACFLGAEELFFPASTGSFFSGQVLFMTEPKSPANRPDSSQARSNGPLGSQLDTPRTSRLDHGENLADERTGNPTATVL</sequence>
<name>A0ACC1RXN8_9HYPO</name>
<keyword evidence="2" id="KW-1185">Reference proteome</keyword>
<comment type="caution">
    <text evidence="1">The sequence shown here is derived from an EMBL/GenBank/DDBJ whole genome shotgun (WGS) entry which is preliminary data.</text>
</comment>
<gene>
    <name evidence="1" type="ORF">NM208_g10497</name>
</gene>
<protein>
    <submittedName>
        <fullName evidence="1">Uncharacterized protein</fullName>
    </submittedName>
</protein>
<accession>A0ACC1RXN8</accession>
<organism evidence="1 2">
    <name type="scientific">Fusarium decemcellulare</name>
    <dbReference type="NCBI Taxonomy" id="57161"/>
    <lineage>
        <taxon>Eukaryota</taxon>
        <taxon>Fungi</taxon>
        <taxon>Dikarya</taxon>
        <taxon>Ascomycota</taxon>
        <taxon>Pezizomycotina</taxon>
        <taxon>Sordariomycetes</taxon>
        <taxon>Hypocreomycetidae</taxon>
        <taxon>Hypocreales</taxon>
        <taxon>Nectriaceae</taxon>
        <taxon>Fusarium</taxon>
        <taxon>Fusarium decemcellulare species complex</taxon>
    </lineage>
</organism>
<reference evidence="1" key="1">
    <citation type="submission" date="2022-08" db="EMBL/GenBank/DDBJ databases">
        <title>Genome Sequence of Fusarium decemcellulare.</title>
        <authorList>
            <person name="Buettner E."/>
        </authorList>
    </citation>
    <scope>NUCLEOTIDE SEQUENCE</scope>
    <source>
        <strain evidence="1">Babe19</strain>
    </source>
</reference>
<dbReference type="EMBL" id="JANRMS010001493">
    <property type="protein sequence ID" value="KAJ3527868.1"/>
    <property type="molecule type" value="Genomic_DNA"/>
</dbReference>